<keyword evidence="1" id="KW-0507">mRNA processing</keyword>
<dbReference type="InterPro" id="IPR001878">
    <property type="entry name" value="Znf_CCHC"/>
</dbReference>
<name>A0A8H5FH97_9AGAR</name>
<feature type="compositionally biased region" description="Acidic residues" evidence="3">
    <location>
        <begin position="157"/>
        <end position="175"/>
    </location>
</feature>
<feature type="region of interest" description="Disordered" evidence="3">
    <location>
        <begin position="157"/>
        <end position="187"/>
    </location>
</feature>
<dbReference type="EMBL" id="JAACJM010000224">
    <property type="protein sequence ID" value="KAF5336716.1"/>
    <property type="molecule type" value="Genomic_DNA"/>
</dbReference>
<keyword evidence="2" id="KW-0479">Metal-binding</keyword>
<proteinExistence type="predicted"/>
<dbReference type="GO" id="GO:0006397">
    <property type="term" value="P:mRNA processing"/>
    <property type="evidence" value="ECO:0007669"/>
    <property type="project" value="UniProtKB-KW"/>
</dbReference>
<evidence type="ECO:0000256" key="3">
    <source>
        <dbReference type="SAM" id="MobiDB-lite"/>
    </source>
</evidence>
<dbReference type="PROSITE" id="PS50158">
    <property type="entry name" value="ZF_CCHC"/>
    <property type="match status" value="1"/>
</dbReference>
<reference evidence="5 6" key="1">
    <citation type="journal article" date="2020" name="ISME J.">
        <title>Uncovering the hidden diversity of litter-decomposition mechanisms in mushroom-forming fungi.</title>
        <authorList>
            <person name="Floudas D."/>
            <person name="Bentzer J."/>
            <person name="Ahren D."/>
            <person name="Johansson T."/>
            <person name="Persson P."/>
            <person name="Tunlid A."/>
        </authorList>
    </citation>
    <scope>NUCLEOTIDE SEQUENCE [LARGE SCALE GENOMIC DNA]</scope>
    <source>
        <strain evidence="5 6">CBS 291.85</strain>
    </source>
</reference>
<sequence length="187" mass="20725">MGGIPQDFNTVVNRLLDLDAAREAFNEAGLATNNYANPTYVPDAAPPVRPRATQQNAQAGPGPTTQTNRNRSRANQNQNPVTGRAAQPQTPENRPFIKLTREEQDRRMKNGLCIRCGASGHFGRDCPPENDPVRTEEATLRAGVIVEEGEMEIYYGYDEDDNIHELDKEEEDQGNEEGAQDKLLGMD</sequence>
<evidence type="ECO:0000256" key="1">
    <source>
        <dbReference type="ARBA" id="ARBA00022664"/>
    </source>
</evidence>
<organism evidence="5 6">
    <name type="scientific">Tetrapyrgos nigripes</name>
    <dbReference type="NCBI Taxonomy" id="182062"/>
    <lineage>
        <taxon>Eukaryota</taxon>
        <taxon>Fungi</taxon>
        <taxon>Dikarya</taxon>
        <taxon>Basidiomycota</taxon>
        <taxon>Agaricomycotina</taxon>
        <taxon>Agaricomycetes</taxon>
        <taxon>Agaricomycetidae</taxon>
        <taxon>Agaricales</taxon>
        <taxon>Marasmiineae</taxon>
        <taxon>Marasmiaceae</taxon>
        <taxon>Tetrapyrgos</taxon>
    </lineage>
</organism>
<dbReference type="GO" id="GO:0008270">
    <property type="term" value="F:zinc ion binding"/>
    <property type="evidence" value="ECO:0007669"/>
    <property type="project" value="UniProtKB-KW"/>
</dbReference>
<feature type="compositionally biased region" description="Low complexity" evidence="3">
    <location>
        <begin position="64"/>
        <end position="79"/>
    </location>
</feature>
<dbReference type="SUPFAM" id="SSF57756">
    <property type="entry name" value="Retrovirus zinc finger-like domains"/>
    <property type="match status" value="1"/>
</dbReference>
<dbReference type="Gene3D" id="4.10.60.10">
    <property type="entry name" value="Zinc finger, CCHC-type"/>
    <property type="match status" value="1"/>
</dbReference>
<comment type="caution">
    <text evidence="5">The sequence shown here is derived from an EMBL/GenBank/DDBJ whole genome shotgun (WGS) entry which is preliminary data.</text>
</comment>
<evidence type="ECO:0000313" key="6">
    <source>
        <dbReference type="Proteomes" id="UP000559256"/>
    </source>
</evidence>
<evidence type="ECO:0000259" key="4">
    <source>
        <dbReference type="PROSITE" id="PS50158"/>
    </source>
</evidence>
<dbReference type="Proteomes" id="UP000559256">
    <property type="component" value="Unassembled WGS sequence"/>
</dbReference>
<accession>A0A8H5FH97</accession>
<evidence type="ECO:0000256" key="2">
    <source>
        <dbReference type="PROSITE-ProRule" id="PRU00047"/>
    </source>
</evidence>
<evidence type="ECO:0000313" key="5">
    <source>
        <dbReference type="EMBL" id="KAF5336716.1"/>
    </source>
</evidence>
<dbReference type="InterPro" id="IPR036875">
    <property type="entry name" value="Znf_CCHC_sf"/>
</dbReference>
<feature type="region of interest" description="Disordered" evidence="3">
    <location>
        <begin position="33"/>
        <end position="95"/>
    </location>
</feature>
<dbReference type="OrthoDB" id="3268436at2759"/>
<keyword evidence="6" id="KW-1185">Reference proteome</keyword>
<protein>
    <recommendedName>
        <fullName evidence="4">CCHC-type domain-containing protein</fullName>
    </recommendedName>
</protein>
<keyword evidence="2" id="KW-0862">Zinc</keyword>
<gene>
    <name evidence="5" type="ORF">D9758_015072</name>
</gene>
<dbReference type="AlphaFoldDB" id="A0A8H5FH97"/>
<dbReference type="GO" id="GO:0003676">
    <property type="term" value="F:nucleic acid binding"/>
    <property type="evidence" value="ECO:0007669"/>
    <property type="project" value="InterPro"/>
</dbReference>
<feature type="domain" description="CCHC-type" evidence="4">
    <location>
        <begin position="113"/>
        <end position="127"/>
    </location>
</feature>
<keyword evidence="2" id="KW-0863">Zinc-finger</keyword>